<dbReference type="GO" id="GO:0001217">
    <property type="term" value="F:DNA-binding transcription repressor activity"/>
    <property type="evidence" value="ECO:0000318"/>
    <property type="project" value="GO_Central"/>
</dbReference>
<dbReference type="KEGG" id="gvi:gll2035"/>
<dbReference type="EnsemblBacteria" id="BAC89976">
    <property type="protein sequence ID" value="BAC89976"/>
    <property type="gene ID" value="BAC89976"/>
</dbReference>
<dbReference type="OrthoDB" id="9811244at2"/>
<dbReference type="eggNOG" id="COG1937">
    <property type="taxonomic scope" value="Bacteria"/>
</dbReference>
<dbReference type="PANTHER" id="PTHR33677">
    <property type="entry name" value="TRANSCRIPTIONAL REPRESSOR FRMR-RELATED"/>
    <property type="match status" value="1"/>
</dbReference>
<dbReference type="Gene3D" id="1.20.58.1000">
    <property type="entry name" value="Metal-sensitive repressor, helix protomer"/>
    <property type="match status" value="1"/>
</dbReference>
<dbReference type="GO" id="GO:0000976">
    <property type="term" value="F:transcription cis-regulatory region binding"/>
    <property type="evidence" value="ECO:0000318"/>
    <property type="project" value="GO_Central"/>
</dbReference>
<reference evidence="1 2" key="1">
    <citation type="journal article" date="2003" name="DNA Res.">
        <title>Complete genome structure of Gloeobacter violaceus PCC 7421, a cyanobacterium that lacks thylakoids.</title>
        <authorList>
            <person name="Nakamura Y."/>
            <person name="Kaneko T."/>
            <person name="Sato S."/>
            <person name="Mimuro M."/>
            <person name="Miyashita H."/>
            <person name="Tsuchiya T."/>
            <person name="Sasamoto S."/>
            <person name="Watanabe A."/>
            <person name="Kawashima K."/>
            <person name="Kishida Y."/>
            <person name="Kiyokawa C."/>
            <person name="Kohara M."/>
            <person name="Matsumoto M."/>
            <person name="Matsuno A."/>
            <person name="Nakazaki N."/>
            <person name="Shimpo S."/>
            <person name="Takeuchi C."/>
            <person name="Yamada M."/>
            <person name="Tabata S."/>
        </authorList>
    </citation>
    <scope>NUCLEOTIDE SEQUENCE [LARGE SCALE GENOMIC DNA]</scope>
    <source>
        <strain evidence="2">ATCC 29082 / PCC 7421</strain>
    </source>
</reference>
<dbReference type="GO" id="GO:0032993">
    <property type="term" value="C:protein-DNA complex"/>
    <property type="evidence" value="ECO:0000318"/>
    <property type="project" value="GO_Central"/>
</dbReference>
<reference evidence="1 2" key="2">
    <citation type="journal article" date="2003" name="DNA Res.">
        <title>Complete genome structure of Gloeobacter violaceus PCC 7421, a cyanobacterium that lacks thylakoids (supplement).</title>
        <authorList>
            <person name="Nakamura Y."/>
            <person name="Kaneko T."/>
            <person name="Sato S."/>
            <person name="Mimuro M."/>
            <person name="Miyashita H."/>
            <person name="Tsuchiya T."/>
            <person name="Sasamoto S."/>
            <person name="Watanabe A."/>
            <person name="Kawashima K."/>
            <person name="Kishida Y."/>
            <person name="Kiyokawa C."/>
            <person name="Kohara M."/>
            <person name="Matsumoto M."/>
            <person name="Matsuno A."/>
            <person name="Nakazaki N."/>
            <person name="Shimpo S."/>
            <person name="Takeuchi C."/>
            <person name="Yamada M."/>
            <person name="Tabata S."/>
        </authorList>
    </citation>
    <scope>NUCLEOTIDE SEQUENCE [LARGE SCALE GENOMIC DNA]</scope>
    <source>
        <strain evidence="2">ATCC 29082 / PCC 7421</strain>
    </source>
</reference>
<dbReference type="CDD" id="cd10148">
    <property type="entry name" value="CsoR-like_DUF156"/>
    <property type="match status" value="1"/>
</dbReference>
<dbReference type="Proteomes" id="UP000000557">
    <property type="component" value="Chromosome"/>
</dbReference>
<proteinExistence type="predicted"/>
<dbReference type="PANTHER" id="PTHR33677:SF3">
    <property type="entry name" value="COPPER-SENSING TRANSCRIPTIONAL REPRESSOR RICR"/>
    <property type="match status" value="1"/>
</dbReference>
<evidence type="ECO:0000313" key="1">
    <source>
        <dbReference type="EMBL" id="BAC89976.1"/>
    </source>
</evidence>
<dbReference type="GO" id="GO:0045892">
    <property type="term" value="P:negative regulation of DNA-templated transcription"/>
    <property type="evidence" value="ECO:0000318"/>
    <property type="project" value="GO_Central"/>
</dbReference>
<evidence type="ECO:0000313" key="2">
    <source>
        <dbReference type="Proteomes" id="UP000000557"/>
    </source>
</evidence>
<protein>
    <submittedName>
        <fullName evidence="1">Gll2035 protein</fullName>
    </submittedName>
</protein>
<dbReference type="STRING" id="251221.gene:10759527"/>
<dbReference type="HOGENOM" id="CLU_1376447_0_0_3"/>
<organism evidence="1 2">
    <name type="scientific">Gloeobacter violaceus (strain ATCC 29082 / PCC 7421)</name>
    <dbReference type="NCBI Taxonomy" id="251221"/>
    <lineage>
        <taxon>Bacteria</taxon>
        <taxon>Bacillati</taxon>
        <taxon>Cyanobacteriota</taxon>
        <taxon>Cyanophyceae</taxon>
        <taxon>Gloeobacterales</taxon>
        <taxon>Gloeobacteraceae</taxon>
        <taxon>Gloeobacter</taxon>
    </lineage>
</organism>
<dbReference type="Pfam" id="PF02583">
    <property type="entry name" value="Trns_repr_metal"/>
    <property type="match status" value="1"/>
</dbReference>
<dbReference type="InterPro" id="IPR003735">
    <property type="entry name" value="Metal_Tscrpt_repr"/>
</dbReference>
<dbReference type="EMBL" id="BA000045">
    <property type="protein sequence ID" value="BAC89976.1"/>
    <property type="molecule type" value="Genomic_DNA"/>
</dbReference>
<dbReference type="GO" id="GO:0046872">
    <property type="term" value="F:metal ion binding"/>
    <property type="evidence" value="ECO:0007669"/>
    <property type="project" value="InterPro"/>
</dbReference>
<dbReference type="InterPro" id="IPR038390">
    <property type="entry name" value="Metal_Tscrpt_repr_sf"/>
</dbReference>
<sequence length="198" mass="21754">MPSDLASRAALDLSADVIARVFSIDLIEQKIFEILRPDLLLDVLQENLHLDFAGPALLIGNFLEAFHLCACPLCRLYHRRASLSLSRKRGRRGPTIGVPPGSTSGPLRGLLMPHKYTQDVLKHLASIEGRVRDVYTTVEAGGACPDVLVRMVYLRSAVNAAAQLVLKDHTEHCLVEAAGSERYEAELENFLAAVDMLL</sequence>
<gene>
    <name evidence="1" type="ordered locus">gll2035</name>
</gene>
<name>Q7NIZ7_GLOVI</name>
<dbReference type="AlphaFoldDB" id="Q7NIZ7"/>
<accession>Q7NIZ7</accession>
<dbReference type="InParanoid" id="Q7NIZ7"/>
<keyword evidence="2" id="KW-1185">Reference proteome</keyword>